<evidence type="ECO:0000313" key="2">
    <source>
        <dbReference type="EMBL" id="MBY8822531.1"/>
    </source>
</evidence>
<dbReference type="Pfam" id="PF07396">
    <property type="entry name" value="Porin_O_P"/>
    <property type="match status" value="1"/>
</dbReference>
<name>A0ABS7PMM9_9SPHN</name>
<proteinExistence type="predicted"/>
<dbReference type="RefSeq" id="WP_222990243.1">
    <property type="nucleotide sequence ID" value="NZ_JAINVV010000004.1"/>
</dbReference>
<dbReference type="EMBL" id="JAINVV010000004">
    <property type="protein sequence ID" value="MBY8822531.1"/>
    <property type="molecule type" value="Genomic_DNA"/>
</dbReference>
<evidence type="ECO:0000313" key="3">
    <source>
        <dbReference type="Proteomes" id="UP000706039"/>
    </source>
</evidence>
<keyword evidence="3" id="KW-1185">Reference proteome</keyword>
<dbReference type="InterPro" id="IPR010870">
    <property type="entry name" value="Porin_O/P"/>
</dbReference>
<dbReference type="Proteomes" id="UP000706039">
    <property type="component" value="Unassembled WGS sequence"/>
</dbReference>
<organism evidence="2 3">
    <name type="scientific">Sphingomonas colocasiae</name>
    <dbReference type="NCBI Taxonomy" id="1848973"/>
    <lineage>
        <taxon>Bacteria</taxon>
        <taxon>Pseudomonadati</taxon>
        <taxon>Pseudomonadota</taxon>
        <taxon>Alphaproteobacteria</taxon>
        <taxon>Sphingomonadales</taxon>
        <taxon>Sphingomonadaceae</taxon>
        <taxon>Sphingomonas</taxon>
    </lineage>
</organism>
<comment type="caution">
    <text evidence="2">The sequence shown here is derived from an EMBL/GenBank/DDBJ whole genome shotgun (WGS) entry which is preliminary data.</text>
</comment>
<protein>
    <recommendedName>
        <fullName evidence="4">Porin</fullName>
    </recommendedName>
</protein>
<gene>
    <name evidence="2" type="ORF">K7G82_09520</name>
</gene>
<evidence type="ECO:0008006" key="4">
    <source>
        <dbReference type="Google" id="ProtNLM"/>
    </source>
</evidence>
<feature type="region of interest" description="Disordered" evidence="1">
    <location>
        <begin position="41"/>
        <end position="76"/>
    </location>
</feature>
<feature type="compositionally biased region" description="Low complexity" evidence="1">
    <location>
        <begin position="47"/>
        <end position="66"/>
    </location>
</feature>
<dbReference type="SUPFAM" id="SSF56935">
    <property type="entry name" value="Porins"/>
    <property type="match status" value="1"/>
</dbReference>
<evidence type="ECO:0000256" key="1">
    <source>
        <dbReference type="SAM" id="MobiDB-lite"/>
    </source>
</evidence>
<dbReference type="InterPro" id="IPR023614">
    <property type="entry name" value="Porin_dom_sf"/>
</dbReference>
<accession>A0ABS7PMM9</accession>
<dbReference type="Gene3D" id="2.40.160.10">
    <property type="entry name" value="Porin"/>
    <property type="match status" value="1"/>
</dbReference>
<reference evidence="2 3" key="1">
    <citation type="submission" date="2021-08" db="EMBL/GenBank/DDBJ databases">
        <authorList>
            <person name="Tuo L."/>
        </authorList>
    </citation>
    <scope>NUCLEOTIDE SEQUENCE [LARGE SCALE GENOMIC DNA]</scope>
    <source>
        <strain evidence="2 3">JCM 31229</strain>
    </source>
</reference>
<sequence length="451" mass="49422">MLCCASPSAAWAQALSAEEAQALRDEVASMKARLESLERRLAASEGASPKQPADAAPAPVAVAAAPSPAPAKDGDRIQWRGSPQFVSGDRRFKVKGRLQVDAGYVSPPPGSKDRAFGFSNEFRRIRLGGEGNLDSRFGYKLELELSDNSVDLVDAFVTYESGPLALALGNQNQFQSLDELVGDTTGSFMERAAFTDAFNFERRLGLAASYRKGDWLMQAGIFSDDPGSLANDSDGPAGGDENDSFGVDGRLVHVRRFGRTLLHLGASAHWRALNRTAERPTRYGQRPYLHSSNTRVISTPAFAVTNELHYGAEFAGIHDRWHFAAEAHWLRASRAGLADPSFFGGYVELGYFLTRGDSRVYKNGIFDRAPPKSSITDGGIGSIQLNLRYDYLDLNDDIIRGGNQNALLLGLIWTPVNYLRLNMNYGHIRYQTADLDEFGINVAGLRMELDF</sequence>